<evidence type="ECO:0000313" key="3">
    <source>
        <dbReference type="Proteomes" id="UP000619534"/>
    </source>
</evidence>
<proteinExistence type="predicted"/>
<dbReference type="RefSeq" id="WP_062444860.1">
    <property type="nucleotide sequence ID" value="NZ_CTEA01000005.1"/>
</dbReference>
<sequence>MYSQMLAQLEKEYPSMVAWRRHFHEHPELSFQEVETPKKIASFLRELGLEDVKEGVGGRGVVAKIHGGLPGKTIALRADFDALPIQDAKDVAYKSKVPGVSHACGHDAHTATLLHTAKVLYENRADLQGTIVLIHQFAEEQTPGGAKPMIDDGCLEDVDVVYGTHLWSTFPAGEIFTKSGPLMAASDRFHIQVTGKGGHGALPHETRDPIVCGSAIVQSLQQIVSRNVDPLQSAVLSFGAFESGGPFNVIPDSASILGTVRTFSKDVQTMVKERLSEIADHTGKAYGTACTLTYEDGYPALLNHEKETNHVQQAARVLFGVDACQEMTPMMGGEDFAYYLLDKPGAFFFTGAGHPDAFPHHHPHFDIEEKAMLQASKMFIKLIEVSNEEAAADG</sequence>
<comment type="caution">
    <text evidence="2">The sequence shown here is derived from an EMBL/GenBank/DDBJ whole genome shotgun (WGS) entry which is preliminary data.</text>
</comment>
<dbReference type="PANTHER" id="PTHR11014:SF63">
    <property type="entry name" value="METALLOPEPTIDASE, PUTATIVE (AFU_ORTHOLOGUE AFUA_6G09600)-RELATED"/>
    <property type="match status" value="1"/>
</dbReference>
<dbReference type="NCBIfam" id="TIGR01891">
    <property type="entry name" value="amidohydrolases"/>
    <property type="match status" value="1"/>
</dbReference>
<dbReference type="PIRSF" id="PIRSF005962">
    <property type="entry name" value="Pept_M20D_amidohydro"/>
    <property type="match status" value="1"/>
</dbReference>
<dbReference type="EMBL" id="BMCJ01000001">
    <property type="protein sequence ID" value="GGC76712.1"/>
    <property type="molecule type" value="Genomic_DNA"/>
</dbReference>
<evidence type="ECO:0000259" key="1">
    <source>
        <dbReference type="Pfam" id="PF07687"/>
    </source>
</evidence>
<evidence type="ECO:0000313" key="2">
    <source>
        <dbReference type="EMBL" id="GGC76712.1"/>
    </source>
</evidence>
<dbReference type="InterPro" id="IPR011650">
    <property type="entry name" value="Peptidase_M20_dimer"/>
</dbReference>
<dbReference type="InterPro" id="IPR036264">
    <property type="entry name" value="Bact_exopeptidase_dim_dom"/>
</dbReference>
<dbReference type="Gene3D" id="3.30.70.360">
    <property type="match status" value="1"/>
</dbReference>
<dbReference type="InterPro" id="IPR002933">
    <property type="entry name" value="Peptidase_M20"/>
</dbReference>
<feature type="domain" description="Peptidase M20 dimerisation" evidence="1">
    <location>
        <begin position="188"/>
        <end position="285"/>
    </location>
</feature>
<dbReference type="Proteomes" id="UP000619534">
    <property type="component" value="Unassembled WGS sequence"/>
</dbReference>
<name>A0ABQ1NJK2_9BACI</name>
<dbReference type="PANTHER" id="PTHR11014">
    <property type="entry name" value="PEPTIDASE M20 FAMILY MEMBER"/>
    <property type="match status" value="1"/>
</dbReference>
<dbReference type="InterPro" id="IPR017439">
    <property type="entry name" value="Amidohydrolase"/>
</dbReference>
<dbReference type="SUPFAM" id="SSF55031">
    <property type="entry name" value="Bacterial exopeptidase dimerisation domain"/>
    <property type="match status" value="1"/>
</dbReference>
<dbReference type="Pfam" id="PF01546">
    <property type="entry name" value="Peptidase_M20"/>
    <property type="match status" value="1"/>
</dbReference>
<dbReference type="SUPFAM" id="SSF53187">
    <property type="entry name" value="Zn-dependent exopeptidases"/>
    <property type="match status" value="1"/>
</dbReference>
<gene>
    <name evidence="2" type="primary">yhaA</name>
    <name evidence="2" type="ORF">GCM10007216_04050</name>
</gene>
<dbReference type="Pfam" id="PF07687">
    <property type="entry name" value="M20_dimer"/>
    <property type="match status" value="1"/>
</dbReference>
<keyword evidence="3" id="KW-1185">Reference proteome</keyword>
<protein>
    <submittedName>
        <fullName evidence="2">Amidohydrolase YhaA</fullName>
    </submittedName>
</protein>
<reference evidence="3" key="1">
    <citation type="journal article" date="2019" name="Int. J. Syst. Evol. Microbiol.">
        <title>The Global Catalogue of Microorganisms (GCM) 10K type strain sequencing project: providing services to taxonomists for standard genome sequencing and annotation.</title>
        <authorList>
            <consortium name="The Broad Institute Genomics Platform"/>
            <consortium name="The Broad Institute Genome Sequencing Center for Infectious Disease"/>
            <person name="Wu L."/>
            <person name="Ma J."/>
        </authorList>
    </citation>
    <scope>NUCLEOTIDE SEQUENCE [LARGE SCALE GENOMIC DNA]</scope>
    <source>
        <strain evidence="3">CCM 7282</strain>
    </source>
</reference>
<organism evidence="2 3">
    <name type="scientific">Thalassobacillus devorans</name>
    <dbReference type="NCBI Taxonomy" id="279813"/>
    <lineage>
        <taxon>Bacteria</taxon>
        <taxon>Bacillati</taxon>
        <taxon>Bacillota</taxon>
        <taxon>Bacilli</taxon>
        <taxon>Bacillales</taxon>
        <taxon>Bacillaceae</taxon>
        <taxon>Thalassobacillus</taxon>
    </lineage>
</organism>
<accession>A0ABQ1NJK2</accession>
<dbReference type="Gene3D" id="3.40.630.10">
    <property type="entry name" value="Zn peptidases"/>
    <property type="match status" value="1"/>
</dbReference>